<accession>A0ABW5C6K8</accession>
<feature type="domain" description="PBP" evidence="3">
    <location>
        <begin position="26"/>
        <end position="261"/>
    </location>
</feature>
<keyword evidence="5" id="KW-1185">Reference proteome</keyword>
<evidence type="ECO:0000313" key="5">
    <source>
        <dbReference type="Proteomes" id="UP001597296"/>
    </source>
</evidence>
<dbReference type="Proteomes" id="UP001597296">
    <property type="component" value="Unassembled WGS sequence"/>
</dbReference>
<dbReference type="PANTHER" id="PTHR30570">
    <property type="entry name" value="PERIPLASMIC PHOSPHATE BINDING COMPONENT OF PHOSPHATE ABC TRANSPORTER"/>
    <property type="match status" value="1"/>
</dbReference>
<organism evidence="4 5">
    <name type="scientific">Phaeospirillum tilakii</name>
    <dbReference type="NCBI Taxonomy" id="741673"/>
    <lineage>
        <taxon>Bacteria</taxon>
        <taxon>Pseudomonadati</taxon>
        <taxon>Pseudomonadota</taxon>
        <taxon>Alphaproteobacteria</taxon>
        <taxon>Rhodospirillales</taxon>
        <taxon>Rhodospirillaceae</taxon>
        <taxon>Phaeospirillum</taxon>
    </lineage>
</organism>
<dbReference type="RefSeq" id="WP_377314687.1">
    <property type="nucleotide sequence ID" value="NZ_JBHUIY010000005.1"/>
</dbReference>
<dbReference type="Pfam" id="PF12849">
    <property type="entry name" value="PBP_like_2"/>
    <property type="match status" value="1"/>
</dbReference>
<dbReference type="InterPro" id="IPR050811">
    <property type="entry name" value="Phosphate_ABC_transporter"/>
</dbReference>
<feature type="signal peptide" evidence="2">
    <location>
        <begin position="1"/>
        <end position="29"/>
    </location>
</feature>
<name>A0ABW5C6K8_9PROT</name>
<feature type="chain" id="PRO_5045772775" evidence="2">
    <location>
        <begin position="30"/>
        <end position="280"/>
    </location>
</feature>
<evidence type="ECO:0000256" key="2">
    <source>
        <dbReference type="SAM" id="SignalP"/>
    </source>
</evidence>
<evidence type="ECO:0000259" key="3">
    <source>
        <dbReference type="Pfam" id="PF12849"/>
    </source>
</evidence>
<comment type="caution">
    <text evidence="4">The sequence shown here is derived from an EMBL/GenBank/DDBJ whole genome shotgun (WGS) entry which is preliminary data.</text>
</comment>
<dbReference type="InterPro" id="IPR024370">
    <property type="entry name" value="PBP_domain"/>
</dbReference>
<dbReference type="Gene3D" id="3.40.190.10">
    <property type="entry name" value="Periplasmic binding protein-like II"/>
    <property type="match status" value="2"/>
</dbReference>
<dbReference type="PANTHER" id="PTHR30570:SF1">
    <property type="entry name" value="PHOSPHATE-BINDING PROTEIN PSTS"/>
    <property type="match status" value="1"/>
</dbReference>
<protein>
    <submittedName>
        <fullName evidence="4">Substrate-binding domain-containing protein</fullName>
    </submittedName>
</protein>
<sequence length="280" mass="28194">MPKVPLLSCPRRLLPALLLLLLLAGPAAAGGTVTIGGTGSALGALRQLTAGFESDHPGLAVEIPSSLGTNGGIRAVGAGALDLSVSARPLTPAETAAGLRAVAWGRTPLMVVASPRVPQTAIDIAGLADILAGRRDQWADGAPITPVLRPPSDSDSLQLAAFSSLLAEALAIAHARPGMVVAVTDQDAARTIAGASGAIGTLTLLQVVSEGIRIQPLPLDGARPDLATLAAGRYPLFRDYWLVIGPHPSAEAGALLDYLTGAAVAARLPSLGMSPPVAGR</sequence>
<evidence type="ECO:0000256" key="1">
    <source>
        <dbReference type="ARBA" id="ARBA00022729"/>
    </source>
</evidence>
<keyword evidence="1 2" id="KW-0732">Signal</keyword>
<evidence type="ECO:0000313" key="4">
    <source>
        <dbReference type="EMBL" id="MFD2232940.1"/>
    </source>
</evidence>
<reference evidence="5" key="1">
    <citation type="journal article" date="2019" name="Int. J. Syst. Evol. Microbiol.">
        <title>The Global Catalogue of Microorganisms (GCM) 10K type strain sequencing project: providing services to taxonomists for standard genome sequencing and annotation.</title>
        <authorList>
            <consortium name="The Broad Institute Genomics Platform"/>
            <consortium name="The Broad Institute Genome Sequencing Center for Infectious Disease"/>
            <person name="Wu L."/>
            <person name="Ma J."/>
        </authorList>
    </citation>
    <scope>NUCLEOTIDE SEQUENCE [LARGE SCALE GENOMIC DNA]</scope>
    <source>
        <strain evidence="5">KCTC 15012</strain>
    </source>
</reference>
<proteinExistence type="predicted"/>
<dbReference type="SUPFAM" id="SSF53850">
    <property type="entry name" value="Periplasmic binding protein-like II"/>
    <property type="match status" value="1"/>
</dbReference>
<dbReference type="EMBL" id="JBHUIY010000005">
    <property type="protein sequence ID" value="MFD2232940.1"/>
    <property type="molecule type" value="Genomic_DNA"/>
</dbReference>
<gene>
    <name evidence="4" type="ORF">ACFSNB_03890</name>
</gene>